<proteinExistence type="predicted"/>
<protein>
    <submittedName>
        <fullName evidence="2">Chloroplast protein-transporting ATPase</fullName>
    </submittedName>
</protein>
<sequence length="886" mass="97951">MIFQTRGFLLRDNQKLAVLCALKSKESILQQIATGEGKSLIIAAISIISALKGHTVNIVTSSSTLAKRDVESPAPKGCTDLYAAFGISADHICVEDSGLRQSIYASSNIIYGDLTSFQRDYLLDTFYGMNIVGGRKFDVILVDEVDSMVLDQGSNMLYLSHEIPDFELLQPLFVRIWQIIDAAVFSQGNIEFATDSVYRKVYDTMFYAIDLTQLEGLFGCTDFEAKNLRTDLLRDKIVELDEYMEKKWSKKMIWKLVGVFAAAVGQLIVGGAIAMFTAGAGVFASKFLISEGISDLIFVIKGACTGYAGSYWEHKKASMMSSVLMCGVGALISYGSHFNSIAHSLVGPGAHTANAQVMSLAGKAMFSQCGGVMKVIWATIKEVGKQIITALANLAVFTVIQQALQGLIKTAIAKARQYIMNFLTSMGTARLKETLLKVIKELGVSAGSQLARQLTQMIESMISKLSGIHDQIEVVINAEFKAKQIISKKFANSNSKATKKIPSEVEAEKACQKLLDQWQSQLAQEVDTAIEQRITTPLLSMLASKVEGYIESAVKATYEKVMEWKDESKLDAYKKEYEAEKGKQGENEKAAWEHYEKKLNALMETTRSPNVMKEIIANCSKIDQTCASAAGAIIANIIHGPVKMIIKDENGNYFEKITGSPPEAAQTIFWHSIAVQQKHIGGAIKEIDVTTPEKLDAAKLVTTVPEKLIGVKPGEVHSEKGGTKGRKPHISEDGNIVEYETTKDHLRKGSRADGPKEAGKQRAHYISKELYGSGDQSNWRHGNPSVNMGQNRVHDQIHIKELQGDAVQSFTRLTHDYTKKVDTVQTDLYKIINGSPELYETILSEQPHETYEGQTRDVQIFKYHKLFFTDVDKIVLKLNIQTLNSF</sequence>
<evidence type="ECO:0000313" key="1">
    <source>
        <dbReference type="Proteomes" id="UP000887580"/>
    </source>
</evidence>
<accession>A0AC35G6C2</accession>
<dbReference type="WBParaSite" id="PS1159_v2.g24254.t1">
    <property type="protein sequence ID" value="PS1159_v2.g24254.t1"/>
    <property type="gene ID" value="PS1159_v2.g24254"/>
</dbReference>
<organism evidence="1 2">
    <name type="scientific">Panagrolaimus sp. PS1159</name>
    <dbReference type="NCBI Taxonomy" id="55785"/>
    <lineage>
        <taxon>Eukaryota</taxon>
        <taxon>Metazoa</taxon>
        <taxon>Ecdysozoa</taxon>
        <taxon>Nematoda</taxon>
        <taxon>Chromadorea</taxon>
        <taxon>Rhabditida</taxon>
        <taxon>Tylenchina</taxon>
        <taxon>Panagrolaimomorpha</taxon>
        <taxon>Panagrolaimoidea</taxon>
        <taxon>Panagrolaimidae</taxon>
        <taxon>Panagrolaimus</taxon>
    </lineage>
</organism>
<name>A0AC35G6C2_9BILA</name>
<dbReference type="Proteomes" id="UP000887580">
    <property type="component" value="Unplaced"/>
</dbReference>
<evidence type="ECO:0000313" key="2">
    <source>
        <dbReference type="WBParaSite" id="PS1159_v2.g24254.t1"/>
    </source>
</evidence>
<reference evidence="2" key="1">
    <citation type="submission" date="2022-11" db="UniProtKB">
        <authorList>
            <consortium name="WormBaseParasite"/>
        </authorList>
    </citation>
    <scope>IDENTIFICATION</scope>
</reference>